<gene>
    <name evidence="3" type="ORF">S01H1_69220</name>
</gene>
<name>X0X4T7_9ZZZZ</name>
<comment type="caution">
    <text evidence="3">The sequence shown here is derived from an EMBL/GenBank/DDBJ whole genome shotgun (WGS) entry which is preliminary data.</text>
</comment>
<feature type="domain" description="Inner membrane protein YqiJ N-terminal" evidence="2">
    <location>
        <begin position="12"/>
        <end position="135"/>
    </location>
</feature>
<feature type="transmembrane region" description="Helical" evidence="1">
    <location>
        <begin position="12"/>
        <end position="31"/>
    </location>
</feature>
<dbReference type="AlphaFoldDB" id="X0X4T7"/>
<dbReference type="Pfam" id="PF21001">
    <property type="entry name" value="YqiJ_N"/>
    <property type="match status" value="1"/>
</dbReference>
<keyword evidence="1" id="KW-0812">Transmembrane</keyword>
<feature type="non-terminal residue" evidence="3">
    <location>
        <position position="167"/>
    </location>
</feature>
<reference evidence="3" key="1">
    <citation type="journal article" date="2014" name="Front. Microbiol.">
        <title>High frequency of phylogenetically diverse reductive dehalogenase-homologous genes in deep subseafloor sedimentary metagenomes.</title>
        <authorList>
            <person name="Kawai M."/>
            <person name="Futagami T."/>
            <person name="Toyoda A."/>
            <person name="Takaki Y."/>
            <person name="Nishi S."/>
            <person name="Hori S."/>
            <person name="Arai W."/>
            <person name="Tsubouchi T."/>
            <person name="Morono Y."/>
            <person name="Uchiyama I."/>
            <person name="Ito T."/>
            <person name="Fujiyama A."/>
            <person name="Inagaki F."/>
            <person name="Takami H."/>
        </authorList>
    </citation>
    <scope>NUCLEOTIDE SEQUENCE</scope>
    <source>
        <strain evidence="3">Expedition CK06-06</strain>
    </source>
</reference>
<proteinExistence type="predicted"/>
<organism evidence="3">
    <name type="scientific">marine sediment metagenome</name>
    <dbReference type="NCBI Taxonomy" id="412755"/>
    <lineage>
        <taxon>unclassified sequences</taxon>
        <taxon>metagenomes</taxon>
        <taxon>ecological metagenomes</taxon>
    </lineage>
</organism>
<feature type="transmembrane region" description="Helical" evidence="1">
    <location>
        <begin position="115"/>
        <end position="134"/>
    </location>
</feature>
<keyword evidence="1" id="KW-0472">Membrane</keyword>
<dbReference type="InterPro" id="IPR048376">
    <property type="entry name" value="YqiJ_N"/>
</dbReference>
<dbReference type="EMBL" id="BARS01045943">
    <property type="protein sequence ID" value="GAG38264.1"/>
    <property type="molecule type" value="Genomic_DNA"/>
</dbReference>
<evidence type="ECO:0000256" key="1">
    <source>
        <dbReference type="SAM" id="Phobius"/>
    </source>
</evidence>
<keyword evidence="1" id="KW-1133">Transmembrane helix</keyword>
<sequence length="167" mass="18481">MELLQLIAAEQNVLFTLCLVLMMLIFALEVVSSGAASTLLESILPDFDADVDIEVEADMEVDVDVETPDSPFLGKIIGWMWIKHIPVMMVFVAFMAIFSIIGLSSQFFIRRIFGAYLPGWIIVGPVFVATIPLLRGVVWLLGSYVIKEESTAVKEASFVSRVGYITT</sequence>
<protein>
    <recommendedName>
        <fullName evidence="2">Inner membrane protein YqiJ N-terminal domain-containing protein</fullName>
    </recommendedName>
</protein>
<evidence type="ECO:0000259" key="2">
    <source>
        <dbReference type="Pfam" id="PF21001"/>
    </source>
</evidence>
<accession>X0X4T7</accession>
<evidence type="ECO:0000313" key="3">
    <source>
        <dbReference type="EMBL" id="GAG38264.1"/>
    </source>
</evidence>
<feature type="transmembrane region" description="Helical" evidence="1">
    <location>
        <begin position="81"/>
        <end position="103"/>
    </location>
</feature>